<keyword evidence="4" id="KW-0547">Nucleotide-binding</keyword>
<evidence type="ECO:0000313" key="5">
    <source>
        <dbReference type="Proteomes" id="UP001196301"/>
    </source>
</evidence>
<keyword evidence="5" id="KW-1185">Reference proteome</keyword>
<evidence type="ECO:0000256" key="2">
    <source>
        <dbReference type="ARBA" id="ARBA00022448"/>
    </source>
</evidence>
<reference evidence="4 5" key="1">
    <citation type="submission" date="2021-06" db="EMBL/GenBank/DDBJ databases">
        <authorList>
            <person name="Sun Q."/>
            <person name="Li D."/>
        </authorList>
    </citation>
    <scope>NUCLEOTIDE SEQUENCE [LARGE SCALE GENOMIC DNA]</scope>
    <source>
        <strain evidence="4 5">N19</strain>
    </source>
</reference>
<evidence type="ECO:0000256" key="1">
    <source>
        <dbReference type="ARBA" id="ARBA00005417"/>
    </source>
</evidence>
<dbReference type="SMART" id="SM00382">
    <property type="entry name" value="AAA"/>
    <property type="match status" value="1"/>
</dbReference>
<sequence>MYLQIENIKKYYGQGDNKVEVLRGINCGVEKSEICVMLGPSGSGKSTLLNLIGGIENIDEGDIVVGDTELGKLSRKELALYRRNTLGFIFQFYHLVPNLTVKENIESGAYLSKNPISVEELMDTLGLTEHQNKYPNQLSGGQQQRTAIGRALAKNPSLLLCDEPTGALDYKTSKDILELLERINDKYKTTIIIVTHNNAIKDMAHRVMKLRDGKITKIETNSSRIKAKDLEW</sequence>
<dbReference type="PANTHER" id="PTHR42798">
    <property type="entry name" value="LIPOPROTEIN-RELEASING SYSTEM ATP-BINDING PROTEIN LOLD"/>
    <property type="match status" value="1"/>
</dbReference>
<dbReference type="InterPro" id="IPR003439">
    <property type="entry name" value="ABC_transporter-like_ATP-bd"/>
</dbReference>
<dbReference type="PANTHER" id="PTHR42798:SF2">
    <property type="entry name" value="ABC TRANSPORTER ATP-BINDING PROTEIN MG467-RELATED"/>
    <property type="match status" value="1"/>
</dbReference>
<evidence type="ECO:0000313" key="4">
    <source>
        <dbReference type="EMBL" id="MBU5335584.1"/>
    </source>
</evidence>
<dbReference type="RefSeq" id="WP_216568722.1">
    <property type="nucleotide sequence ID" value="NZ_JAHLOQ010000006.1"/>
</dbReference>
<name>A0ABS6DUY0_9FIRM</name>
<accession>A0ABS6DUY0</accession>
<dbReference type="InterPro" id="IPR003593">
    <property type="entry name" value="AAA+_ATPase"/>
</dbReference>
<dbReference type="CDD" id="cd03255">
    <property type="entry name" value="ABC_MJ0796_LolCDE_FtsE"/>
    <property type="match status" value="1"/>
</dbReference>
<feature type="domain" description="ABC transporter" evidence="3">
    <location>
        <begin position="3"/>
        <end position="232"/>
    </location>
</feature>
<protein>
    <submittedName>
        <fullName evidence="4">ABC transporter ATP-binding protein</fullName>
    </submittedName>
</protein>
<proteinExistence type="inferred from homology"/>
<dbReference type="InterPro" id="IPR017911">
    <property type="entry name" value="MacB-like_ATP-bd"/>
</dbReference>
<dbReference type="GO" id="GO:0005524">
    <property type="term" value="F:ATP binding"/>
    <property type="evidence" value="ECO:0007669"/>
    <property type="project" value="UniProtKB-KW"/>
</dbReference>
<comment type="similarity">
    <text evidence="1">Belongs to the ABC transporter superfamily.</text>
</comment>
<dbReference type="EMBL" id="JAHLOQ010000006">
    <property type="protein sequence ID" value="MBU5335584.1"/>
    <property type="molecule type" value="Genomic_DNA"/>
</dbReference>
<keyword evidence="4" id="KW-0067">ATP-binding</keyword>
<gene>
    <name evidence="4" type="ORF">KQI20_03935</name>
</gene>
<comment type="caution">
    <text evidence="4">The sequence shown here is derived from an EMBL/GenBank/DDBJ whole genome shotgun (WGS) entry which is preliminary data.</text>
</comment>
<evidence type="ECO:0000259" key="3">
    <source>
        <dbReference type="PROSITE" id="PS50893"/>
    </source>
</evidence>
<dbReference type="Proteomes" id="UP001196301">
    <property type="component" value="Unassembled WGS sequence"/>
</dbReference>
<keyword evidence="2" id="KW-0813">Transport</keyword>
<organism evidence="4 5">
    <name type="scientific">Intestinibacter bartlettii</name>
    <dbReference type="NCBI Taxonomy" id="261299"/>
    <lineage>
        <taxon>Bacteria</taxon>
        <taxon>Bacillati</taxon>
        <taxon>Bacillota</taxon>
        <taxon>Clostridia</taxon>
        <taxon>Peptostreptococcales</taxon>
        <taxon>Peptostreptococcaceae</taxon>
        <taxon>Intestinibacter</taxon>
    </lineage>
</organism>
<dbReference type="PROSITE" id="PS50893">
    <property type="entry name" value="ABC_TRANSPORTER_2"/>
    <property type="match status" value="1"/>
</dbReference>
<dbReference type="Pfam" id="PF00005">
    <property type="entry name" value="ABC_tran"/>
    <property type="match status" value="1"/>
</dbReference>